<reference evidence="2" key="2">
    <citation type="submission" date="2023-02" db="EMBL/GenBank/DDBJ databases">
        <authorList>
            <consortium name="DOE Joint Genome Institute"/>
            <person name="Mondo S.J."/>
            <person name="Chang Y."/>
            <person name="Wang Y."/>
            <person name="Ahrendt S."/>
            <person name="Andreopoulos W."/>
            <person name="Barry K."/>
            <person name="Beard J."/>
            <person name="Benny G.L."/>
            <person name="Blankenship S."/>
            <person name="Bonito G."/>
            <person name="Cuomo C."/>
            <person name="Desiro A."/>
            <person name="Gervers K.A."/>
            <person name="Hundley H."/>
            <person name="Kuo A."/>
            <person name="LaButti K."/>
            <person name="Lang B.F."/>
            <person name="Lipzen A."/>
            <person name="O'Donnell K."/>
            <person name="Pangilinan J."/>
            <person name="Reynolds N."/>
            <person name="Sandor L."/>
            <person name="Smith M.W."/>
            <person name="Tsang A."/>
            <person name="Grigoriev I.V."/>
            <person name="Stajich J.E."/>
            <person name="Spatafora J.W."/>
        </authorList>
    </citation>
    <scope>NUCLEOTIDE SEQUENCE</scope>
    <source>
        <strain evidence="2">RSA 2281</strain>
    </source>
</reference>
<feature type="transmembrane region" description="Helical" evidence="1">
    <location>
        <begin position="6"/>
        <end position="26"/>
    </location>
</feature>
<reference evidence="2" key="1">
    <citation type="journal article" date="2022" name="IScience">
        <title>Evolution of zygomycete secretomes and the origins of terrestrial fungal ecologies.</title>
        <authorList>
            <person name="Chang Y."/>
            <person name="Wang Y."/>
            <person name="Mondo S."/>
            <person name="Ahrendt S."/>
            <person name="Andreopoulos W."/>
            <person name="Barry K."/>
            <person name="Beard J."/>
            <person name="Benny G.L."/>
            <person name="Blankenship S."/>
            <person name="Bonito G."/>
            <person name="Cuomo C."/>
            <person name="Desiro A."/>
            <person name="Gervers K.A."/>
            <person name="Hundley H."/>
            <person name="Kuo A."/>
            <person name="LaButti K."/>
            <person name="Lang B.F."/>
            <person name="Lipzen A."/>
            <person name="O'Donnell K."/>
            <person name="Pangilinan J."/>
            <person name="Reynolds N."/>
            <person name="Sandor L."/>
            <person name="Smith M.E."/>
            <person name="Tsang A."/>
            <person name="Grigoriev I.V."/>
            <person name="Stajich J.E."/>
            <person name="Spatafora J.W."/>
        </authorList>
    </citation>
    <scope>NUCLEOTIDE SEQUENCE</scope>
    <source>
        <strain evidence="2">RSA 2281</strain>
    </source>
</reference>
<evidence type="ECO:0000313" key="2">
    <source>
        <dbReference type="EMBL" id="KAI9265241.1"/>
    </source>
</evidence>
<keyword evidence="1" id="KW-0472">Membrane</keyword>
<dbReference type="AlphaFoldDB" id="A0AAD5KGD4"/>
<evidence type="ECO:0000256" key="1">
    <source>
        <dbReference type="SAM" id="Phobius"/>
    </source>
</evidence>
<organism evidence="2 3">
    <name type="scientific">Phascolomyces articulosus</name>
    <dbReference type="NCBI Taxonomy" id="60185"/>
    <lineage>
        <taxon>Eukaryota</taxon>
        <taxon>Fungi</taxon>
        <taxon>Fungi incertae sedis</taxon>
        <taxon>Mucoromycota</taxon>
        <taxon>Mucoromycotina</taxon>
        <taxon>Mucoromycetes</taxon>
        <taxon>Mucorales</taxon>
        <taxon>Lichtheimiaceae</taxon>
        <taxon>Phascolomyces</taxon>
    </lineage>
</organism>
<protein>
    <submittedName>
        <fullName evidence="2">Uncharacterized protein</fullName>
    </submittedName>
</protein>
<accession>A0AAD5KGD4</accession>
<keyword evidence="1" id="KW-0812">Transmembrane</keyword>
<dbReference type="EMBL" id="JAIXMP010000011">
    <property type="protein sequence ID" value="KAI9265241.1"/>
    <property type="molecule type" value="Genomic_DNA"/>
</dbReference>
<evidence type="ECO:0000313" key="3">
    <source>
        <dbReference type="Proteomes" id="UP001209540"/>
    </source>
</evidence>
<name>A0AAD5KGD4_9FUNG</name>
<proteinExistence type="predicted"/>
<keyword evidence="3" id="KW-1185">Reference proteome</keyword>
<dbReference type="Proteomes" id="UP001209540">
    <property type="component" value="Unassembled WGS sequence"/>
</dbReference>
<comment type="caution">
    <text evidence="2">The sequence shown here is derived from an EMBL/GenBank/DDBJ whole genome shotgun (WGS) entry which is preliminary data.</text>
</comment>
<gene>
    <name evidence="2" type="ORF">BDA99DRAFT_536723</name>
</gene>
<keyword evidence="1" id="KW-1133">Transmembrane helix</keyword>
<sequence length="159" mass="18389">MYLQPFTWYLSVLLWCSSLINFFYFCNGKGDDNDDNSVQQYESNPVGQASGSKHTFDDFEAISRIGVIDGYCTGLIVVLNIFLLMLSHMDPSNVEDLSALDTFDNYQDNSWDVHKKRKYLYAYLVNVNQNRNPTEYWIASGLDITAKLMVFRNRKINHA</sequence>